<keyword evidence="5" id="KW-1185">Reference proteome</keyword>
<dbReference type="Gene3D" id="2.60.40.150">
    <property type="entry name" value="C2 domain"/>
    <property type="match status" value="1"/>
</dbReference>
<dbReference type="SMART" id="SM00323">
    <property type="entry name" value="RasGAP"/>
    <property type="match status" value="1"/>
</dbReference>
<dbReference type="InterPro" id="IPR035892">
    <property type="entry name" value="C2_domain_sf"/>
</dbReference>
<dbReference type="InterPro" id="IPR039360">
    <property type="entry name" value="Ras_GTPase"/>
</dbReference>
<dbReference type="Proteomes" id="UP001338125">
    <property type="component" value="Unassembled WGS sequence"/>
</dbReference>
<feature type="region of interest" description="Disordered" evidence="2">
    <location>
        <begin position="408"/>
        <end position="436"/>
    </location>
</feature>
<comment type="caution">
    <text evidence="4">The sequence shown here is derived from an EMBL/GenBank/DDBJ whole genome shotgun (WGS) entry which is preliminary data.</text>
</comment>
<feature type="compositionally biased region" description="Pro residues" evidence="2">
    <location>
        <begin position="265"/>
        <end position="275"/>
    </location>
</feature>
<dbReference type="EMBL" id="JAVFKD010000012">
    <property type="protein sequence ID" value="KAK5992214.1"/>
    <property type="molecule type" value="Genomic_DNA"/>
</dbReference>
<proteinExistence type="predicted"/>
<feature type="region of interest" description="Disordered" evidence="2">
    <location>
        <begin position="1"/>
        <end position="63"/>
    </location>
</feature>
<dbReference type="InterPro" id="IPR001936">
    <property type="entry name" value="RasGAP_dom"/>
</dbReference>
<evidence type="ECO:0000259" key="3">
    <source>
        <dbReference type="PROSITE" id="PS50018"/>
    </source>
</evidence>
<dbReference type="SUPFAM" id="SSF49562">
    <property type="entry name" value="C2 domain (Calcium/lipid-binding domain, CaLB)"/>
    <property type="match status" value="1"/>
</dbReference>
<feature type="domain" description="Ras-GAP" evidence="3">
    <location>
        <begin position="785"/>
        <end position="1020"/>
    </location>
</feature>
<dbReference type="InterPro" id="IPR008936">
    <property type="entry name" value="Rho_GTPase_activation_prot"/>
</dbReference>
<feature type="compositionally biased region" description="Polar residues" evidence="2">
    <location>
        <begin position="1171"/>
        <end position="1181"/>
    </location>
</feature>
<protein>
    <submittedName>
        <fullName evidence="4">Inhibitory regulator BUD2/CLA2-like protein</fullName>
    </submittedName>
</protein>
<accession>A0ABR0SJ87</accession>
<dbReference type="CDD" id="cd05137">
    <property type="entry name" value="RasGAP_CLA2_BUD2"/>
    <property type="match status" value="1"/>
</dbReference>
<reference evidence="4 5" key="1">
    <citation type="submission" date="2024-01" db="EMBL/GenBank/DDBJ databases">
        <title>Complete genome of Cladobotryum mycophilum ATHUM6906.</title>
        <authorList>
            <person name="Christinaki A.C."/>
            <person name="Myridakis A.I."/>
            <person name="Kouvelis V.N."/>
        </authorList>
    </citation>
    <scope>NUCLEOTIDE SEQUENCE [LARGE SCALE GENOMIC DNA]</scope>
    <source>
        <strain evidence="4 5">ATHUM6906</strain>
    </source>
</reference>
<dbReference type="InterPro" id="IPR023152">
    <property type="entry name" value="RasGAP_CS"/>
</dbReference>
<evidence type="ECO:0000313" key="5">
    <source>
        <dbReference type="Proteomes" id="UP001338125"/>
    </source>
</evidence>
<feature type="compositionally biased region" description="Basic and acidic residues" evidence="2">
    <location>
        <begin position="1202"/>
        <end position="1221"/>
    </location>
</feature>
<name>A0ABR0SJ87_9HYPO</name>
<feature type="compositionally biased region" description="Basic residues" evidence="2">
    <location>
        <begin position="254"/>
        <end position="264"/>
    </location>
</feature>
<evidence type="ECO:0000256" key="1">
    <source>
        <dbReference type="ARBA" id="ARBA00022468"/>
    </source>
</evidence>
<sequence>MDGHATRLQEGGSGSDSEDWALLQQRQQQQAQDQSLIQSRYQTQMQKQNQNHIQNHGSTPLDLNLNRDTMERPSATNLRSAFRVNANPGSIGRAVTPDLLEGRGAPTSAAMLDANMAHVSRGFNPQQGSPRSVPVAITRRQGIVFNDAVSGDQPSETSEPLQTQPPPRHATPTPIRPRTRTLDATMLGQRGPASGNEIRHRVGSVSSSGSQPMPVDDQRAAPVPGSEAVSYSSISSVRMPDVSTPSSSKDKKSAKNRHALKRQPSRPPAISPSPYPSIDSLPYPMPTEDTSRLISLMKTLGGRMRGELEYQGEYEGPWHTGMAYIDEDKCALMFDTGPTGPFHIPLVSDLRGCKVHLMGYPNAEKECIEIVPPQAGLEVLLCPLISEELELWLAALLCWQQLPPVGVKSPSGKPSSPGAVAVRPEPKRQGNSSEEMKPSNVIKIGSFMLWDKGPAASARAVIHRSSTRDLQNPSMSWRRVSFALQDNGEFRLLVENSKSVLSVIELPNLSRCAIQALDRTVLDEEYCIAIFPIYATTATHLSIFRPVYLALESRTDFEVWFVLLRTFAVPDLYQLDDPLKDEVLDVSDMDKETVGEFFRMEKIIRVRVTEAKIKTKPAGLESLFLERNEKMDRKMEHDPLVGNYLAEVILDGEVRARTMTKMDTNNPYWRVDCEFNDLPPTVQELSVVLKRVEIIPDVHSKLGLPQEIVCGTVIVTLNQLERGQAHEDWQPILDERQQVIGSMLLRICHEEHVALLSKEYEPLSEILQRMPASLTTQITAALSGQLRPLSEIFLNIFQCSGTASEWLMALVEDEIDGIGSQTSMKKYRFSNRLKSNESVDSPTERELMVRDISKSLAGEANLLFRGNTLLTQSLEFHMRRLGKEYLEEVLRDKITEINELNPDCEVDRTKLQHGGADLDHHWNRLIHLTTEIWECIVDSAERIPTELRHILKYIRAVAEDRYGDFLRTANYTSVSGFLFLRFICPAILSPKLFGLLRDHPKQKAQRTLTLIAKALQKLSNVSTFGKREEYMEPMNRFLTAQRTVFKNFIDKVCGIPANQGYKTLPPSYSTPVMILNRLGPTAREGFPSLPYLIDHAGSFSGLVKLWVDNHPLDGKRVQAEPDLVEFNDLCFDLQKRADACLAKFVEARSKEASNKSTDQLAEATEHVSLTGAPSSPFSNGASPRAKDRELAPGSSGSECTEDLIKAGKDSRRGRDGSDGRKGSGVRHISGTSSGTFKTKNGRMGRTILNGIMRIGGGRAESPDSKT</sequence>
<dbReference type="PROSITE" id="PS00509">
    <property type="entry name" value="RAS_GTPASE_ACTIV_1"/>
    <property type="match status" value="1"/>
</dbReference>
<feature type="compositionally biased region" description="Low complexity" evidence="2">
    <location>
        <begin position="226"/>
        <end position="236"/>
    </location>
</feature>
<evidence type="ECO:0000313" key="4">
    <source>
        <dbReference type="EMBL" id="KAK5992214.1"/>
    </source>
</evidence>
<feature type="compositionally biased region" description="Low complexity" evidence="2">
    <location>
        <begin position="22"/>
        <end position="38"/>
    </location>
</feature>
<feature type="region of interest" description="Disordered" evidence="2">
    <location>
        <begin position="148"/>
        <end position="284"/>
    </location>
</feature>
<dbReference type="SUPFAM" id="SSF48350">
    <property type="entry name" value="GTPase activation domain, GAP"/>
    <property type="match status" value="1"/>
</dbReference>
<dbReference type="CDD" id="cd00030">
    <property type="entry name" value="C2"/>
    <property type="match status" value="1"/>
</dbReference>
<dbReference type="Gene3D" id="1.10.506.10">
    <property type="entry name" value="GTPase Activation - p120gap, domain 1"/>
    <property type="match status" value="1"/>
</dbReference>
<organism evidence="4 5">
    <name type="scientific">Cladobotryum mycophilum</name>
    <dbReference type="NCBI Taxonomy" id="491253"/>
    <lineage>
        <taxon>Eukaryota</taxon>
        <taxon>Fungi</taxon>
        <taxon>Dikarya</taxon>
        <taxon>Ascomycota</taxon>
        <taxon>Pezizomycotina</taxon>
        <taxon>Sordariomycetes</taxon>
        <taxon>Hypocreomycetidae</taxon>
        <taxon>Hypocreales</taxon>
        <taxon>Hypocreaceae</taxon>
        <taxon>Cladobotryum</taxon>
    </lineage>
</organism>
<feature type="compositionally biased region" description="Low complexity" evidence="2">
    <location>
        <begin position="408"/>
        <end position="421"/>
    </location>
</feature>
<dbReference type="PANTHER" id="PTHR10194:SF60">
    <property type="entry name" value="RAS GTPASE-ACTIVATING PROTEIN RASKOL"/>
    <property type="match status" value="1"/>
</dbReference>
<feature type="compositionally biased region" description="Polar residues" evidence="2">
    <location>
        <begin position="1229"/>
        <end position="1238"/>
    </location>
</feature>
<feature type="compositionally biased region" description="Polar residues" evidence="2">
    <location>
        <begin position="39"/>
        <end position="58"/>
    </location>
</feature>
<feature type="compositionally biased region" description="Polar residues" evidence="2">
    <location>
        <begin position="152"/>
        <end position="162"/>
    </location>
</feature>
<dbReference type="PANTHER" id="PTHR10194">
    <property type="entry name" value="RAS GTPASE-ACTIVATING PROTEINS"/>
    <property type="match status" value="1"/>
</dbReference>
<evidence type="ECO:0000256" key="2">
    <source>
        <dbReference type="SAM" id="MobiDB-lite"/>
    </source>
</evidence>
<dbReference type="PROSITE" id="PS50018">
    <property type="entry name" value="RAS_GTPASE_ACTIV_2"/>
    <property type="match status" value="1"/>
</dbReference>
<dbReference type="Pfam" id="PF00616">
    <property type="entry name" value="RasGAP"/>
    <property type="match status" value="1"/>
</dbReference>
<feature type="region of interest" description="Disordered" evidence="2">
    <location>
        <begin position="1166"/>
        <end position="1244"/>
    </location>
</feature>
<keyword evidence="1" id="KW-0343">GTPase activation</keyword>
<gene>
    <name evidence="4" type="ORF">PT974_05615</name>
</gene>